<dbReference type="RefSeq" id="WP_127190002.1">
    <property type="nucleotide sequence ID" value="NZ_RZNY01000001.1"/>
</dbReference>
<feature type="transmembrane region" description="Helical" evidence="9">
    <location>
        <begin position="57"/>
        <end position="75"/>
    </location>
</feature>
<feature type="transmembrane region" description="Helical" evidence="9">
    <location>
        <begin position="33"/>
        <end position="51"/>
    </location>
</feature>
<dbReference type="AlphaFoldDB" id="A0A3S1CBN2"/>
<keyword evidence="7" id="KW-0067">ATP-binding</keyword>
<dbReference type="PANTHER" id="PTHR24421">
    <property type="entry name" value="NITRATE/NITRITE SENSOR PROTEIN NARX-RELATED"/>
    <property type="match status" value="1"/>
</dbReference>
<evidence type="ECO:0000256" key="2">
    <source>
        <dbReference type="ARBA" id="ARBA00012438"/>
    </source>
</evidence>
<evidence type="ECO:0000256" key="8">
    <source>
        <dbReference type="ARBA" id="ARBA00023012"/>
    </source>
</evidence>
<keyword evidence="8" id="KW-0902">Two-component regulatory system</keyword>
<keyword evidence="9" id="KW-0472">Membrane</keyword>
<dbReference type="EC" id="2.7.13.3" evidence="2"/>
<comment type="caution">
    <text evidence="12">The sequence shown here is derived from an EMBL/GenBank/DDBJ whole genome shotgun (WGS) entry which is preliminary data.</text>
</comment>
<evidence type="ECO:0000256" key="5">
    <source>
        <dbReference type="ARBA" id="ARBA00022741"/>
    </source>
</evidence>
<dbReference type="InterPro" id="IPR050482">
    <property type="entry name" value="Sensor_HK_TwoCompSys"/>
</dbReference>
<feature type="transmembrane region" description="Helical" evidence="9">
    <location>
        <begin position="87"/>
        <end position="114"/>
    </location>
</feature>
<dbReference type="Proteomes" id="UP000279446">
    <property type="component" value="Unassembled WGS sequence"/>
</dbReference>
<dbReference type="GO" id="GO:0016020">
    <property type="term" value="C:membrane"/>
    <property type="evidence" value="ECO:0007669"/>
    <property type="project" value="InterPro"/>
</dbReference>
<dbReference type="InterPro" id="IPR003594">
    <property type="entry name" value="HATPase_dom"/>
</dbReference>
<reference evidence="12 13" key="1">
    <citation type="submission" date="2018-12" db="EMBL/GenBank/DDBJ databases">
        <authorList>
            <person name="Sun L."/>
            <person name="Chen Z."/>
        </authorList>
    </citation>
    <scope>NUCLEOTIDE SEQUENCE [LARGE SCALE GENOMIC DNA]</scope>
    <source>
        <strain evidence="12 13">DSM 15890</strain>
    </source>
</reference>
<evidence type="ECO:0000256" key="3">
    <source>
        <dbReference type="ARBA" id="ARBA00022553"/>
    </source>
</evidence>
<dbReference type="Gene3D" id="3.30.565.10">
    <property type="entry name" value="Histidine kinase-like ATPase, C-terminal domain"/>
    <property type="match status" value="1"/>
</dbReference>
<keyword evidence="5" id="KW-0547">Nucleotide-binding</keyword>
<dbReference type="GO" id="GO:0000155">
    <property type="term" value="F:phosphorelay sensor kinase activity"/>
    <property type="evidence" value="ECO:0007669"/>
    <property type="project" value="InterPro"/>
</dbReference>
<dbReference type="CDD" id="cd16917">
    <property type="entry name" value="HATPase_UhpB-NarQ-NarX-like"/>
    <property type="match status" value="1"/>
</dbReference>
<organism evidence="12 13">
    <name type="scientific">Paenibacillus anaericanus</name>
    <dbReference type="NCBI Taxonomy" id="170367"/>
    <lineage>
        <taxon>Bacteria</taxon>
        <taxon>Bacillati</taxon>
        <taxon>Bacillota</taxon>
        <taxon>Bacilli</taxon>
        <taxon>Bacillales</taxon>
        <taxon>Paenibacillaceae</taxon>
        <taxon>Paenibacillus</taxon>
    </lineage>
</organism>
<feature type="domain" description="Signal transduction histidine kinase subgroup 3 dimerisation and phosphoacceptor" evidence="11">
    <location>
        <begin position="185"/>
        <end position="250"/>
    </location>
</feature>
<proteinExistence type="predicted"/>
<evidence type="ECO:0000259" key="10">
    <source>
        <dbReference type="Pfam" id="PF02518"/>
    </source>
</evidence>
<keyword evidence="3" id="KW-0597">Phosphoprotein</keyword>
<dbReference type="Pfam" id="PF02518">
    <property type="entry name" value="HATPase_c"/>
    <property type="match status" value="1"/>
</dbReference>
<keyword evidence="6 12" id="KW-0418">Kinase</keyword>
<comment type="catalytic activity">
    <reaction evidence="1">
        <text>ATP + protein L-histidine = ADP + protein N-phospho-L-histidine.</text>
        <dbReference type="EC" id="2.7.13.3"/>
    </reaction>
</comment>
<evidence type="ECO:0000259" key="11">
    <source>
        <dbReference type="Pfam" id="PF07730"/>
    </source>
</evidence>
<keyword evidence="9" id="KW-0812">Transmembrane</keyword>
<evidence type="ECO:0000256" key="9">
    <source>
        <dbReference type="SAM" id="Phobius"/>
    </source>
</evidence>
<dbReference type="Pfam" id="PF07730">
    <property type="entry name" value="HisKA_3"/>
    <property type="match status" value="1"/>
</dbReference>
<feature type="transmembrane region" description="Helical" evidence="9">
    <location>
        <begin position="6"/>
        <end position="26"/>
    </location>
</feature>
<evidence type="ECO:0000313" key="12">
    <source>
        <dbReference type="EMBL" id="RUT48406.1"/>
    </source>
</evidence>
<evidence type="ECO:0000256" key="1">
    <source>
        <dbReference type="ARBA" id="ARBA00000085"/>
    </source>
</evidence>
<gene>
    <name evidence="12" type="ORF">EJP82_00195</name>
</gene>
<dbReference type="SUPFAM" id="SSF55874">
    <property type="entry name" value="ATPase domain of HSP90 chaperone/DNA topoisomerase II/histidine kinase"/>
    <property type="match status" value="1"/>
</dbReference>
<dbReference type="GO" id="GO:0005524">
    <property type="term" value="F:ATP binding"/>
    <property type="evidence" value="ECO:0007669"/>
    <property type="project" value="UniProtKB-KW"/>
</dbReference>
<dbReference type="OrthoDB" id="199946at2"/>
<name>A0A3S1CBN2_9BACL</name>
<dbReference type="InterPro" id="IPR011712">
    <property type="entry name" value="Sig_transdc_His_kin_sub3_dim/P"/>
</dbReference>
<keyword evidence="9" id="KW-1133">Transmembrane helix</keyword>
<evidence type="ECO:0000256" key="7">
    <source>
        <dbReference type="ARBA" id="ARBA00022840"/>
    </source>
</evidence>
<dbReference type="Gene3D" id="1.20.5.1930">
    <property type="match status" value="1"/>
</dbReference>
<protein>
    <recommendedName>
        <fullName evidence="2">histidine kinase</fullName>
        <ecNumber evidence="2">2.7.13.3</ecNumber>
    </recommendedName>
</protein>
<evidence type="ECO:0000256" key="6">
    <source>
        <dbReference type="ARBA" id="ARBA00022777"/>
    </source>
</evidence>
<dbReference type="GO" id="GO:0046983">
    <property type="term" value="F:protein dimerization activity"/>
    <property type="evidence" value="ECO:0007669"/>
    <property type="project" value="InterPro"/>
</dbReference>
<accession>A0A3S1CBN2</accession>
<evidence type="ECO:0000313" key="13">
    <source>
        <dbReference type="Proteomes" id="UP000279446"/>
    </source>
</evidence>
<keyword evidence="13" id="KW-1185">Reference proteome</keyword>
<dbReference type="InterPro" id="IPR036890">
    <property type="entry name" value="HATPase_C_sf"/>
</dbReference>
<dbReference type="PANTHER" id="PTHR24421:SF10">
    <property type="entry name" value="NITRATE_NITRITE SENSOR PROTEIN NARQ"/>
    <property type="match status" value="1"/>
</dbReference>
<sequence>MMSKHTLLPLMYGMVLIPGIINIFLLKDISYEIFVVHILLFFTLVVLGRFLNKEAHLTLLSIVEIIFSTWLCMTYGNLMFIIALTPLFVYLLLPVIMVRWVMLGMHLIAINYALLNHPPVLIVTSNIFLLLITALVTLLQRLELRREAAQLLYDELRKKHYELDESKSRLVLFSKQVEGFAQAEERSRISQQLHDDVGHRMIRTKMMMEAALQIIPADQDKGMDLLKEIRDQLATGLDEMRATVRRMRPSPQVTGMHSLSRMLEEIGRDTGILTSLTVEGVPCTLYPSQEIILYKNAREAVTNALRHGHAESIGIVIHYRDTEVCMSVCNDGILPAGNLQLSAGLGLAGMKERCDLAGGHLEWSLEPRFTVTTRLPITYRQEVR</sequence>
<keyword evidence="4" id="KW-0808">Transferase</keyword>
<feature type="domain" description="Histidine kinase/HSP90-like ATPase" evidence="10">
    <location>
        <begin position="292"/>
        <end position="377"/>
    </location>
</feature>
<dbReference type="EMBL" id="RZNY01000001">
    <property type="protein sequence ID" value="RUT48406.1"/>
    <property type="molecule type" value="Genomic_DNA"/>
</dbReference>
<feature type="transmembrane region" description="Helical" evidence="9">
    <location>
        <begin position="120"/>
        <end position="139"/>
    </location>
</feature>
<evidence type="ECO:0000256" key="4">
    <source>
        <dbReference type="ARBA" id="ARBA00022679"/>
    </source>
</evidence>